<keyword evidence="9" id="KW-1185">Reference proteome</keyword>
<dbReference type="RefSeq" id="WP_227425337.1">
    <property type="nucleotide sequence ID" value="NZ_CP071868.1"/>
</dbReference>
<dbReference type="SUPFAM" id="SSF51445">
    <property type="entry name" value="(Trans)glycosidases"/>
    <property type="match status" value="1"/>
</dbReference>
<accession>A0A8A4ZN28</accession>
<evidence type="ECO:0000256" key="6">
    <source>
        <dbReference type="SAM" id="MobiDB-lite"/>
    </source>
</evidence>
<feature type="region of interest" description="Disordered" evidence="6">
    <location>
        <begin position="52"/>
        <end position="92"/>
    </location>
</feature>
<dbReference type="SMART" id="SM00813">
    <property type="entry name" value="Alpha-L-AF_C"/>
    <property type="match status" value="1"/>
</dbReference>
<evidence type="ECO:0000256" key="5">
    <source>
        <dbReference type="ARBA" id="ARBA00022801"/>
    </source>
</evidence>
<dbReference type="Proteomes" id="UP000663937">
    <property type="component" value="Chromosome"/>
</dbReference>
<dbReference type="Pfam" id="PF06964">
    <property type="entry name" value="Alpha-L-AF_C"/>
    <property type="match status" value="1"/>
</dbReference>
<sequence>MSDDLAPLEIVVGAPTGRAISPDLWGLFLEDINFALDGGLNADLVRNGDFEASPADRPGWGPLTGWSVGAKGSGESGGSGGSGRSGQVHVGSADPVSSANAAYASLRPGAGVARLVNGGYGADGMPVPAAAFDLQLMARTRDAGARLAAGLGPVGGAAAAPNELALVPDGAWHPVGARLHPPQASRMQLVLEARSGRVDVDLVELRPLDAAGRPELFRRDLVEALRQLRPAFVRFPGGCLVHGFGLDNMYHWKTTIGPRAQRRPLPNTWGYHQSMAIGYHEYFLLCEELGATPVPIVAAGVCCQNVPGGPQAIPAGRMPQYVQDVVDLVEYANGAPDTRWGEVRAAAGHPEPFGMRMIGLGNEDVIDAQFTERFIQLSAALRAAHPEIELIGTAGPLPFGLDFEAGWELARREGIDLVDEHGYRTPRWLWQNHERYDAYPRTGPAVYLGEWAARSSTVRSAIAEAGYMVALERNADIVRMASYAPLLARVGSSQWTPDLIYFTDDAVLGSAAYDVHQLFAQARGQQVLEVRVTGATHGSQPEPRLGPATLTCPGARVRFTQIEADGASLPDVVVDDERPTATLPVPAATARLALTATREAGTEGFQVRLGGPARTTHEVVVGSWGNKSLIWSRSDDGLGDEVDGPYPFAGVQTGVPRRIEIERAGSRVVVHHDGVVVHDHADDRRDWPEVVVGATARTVGSAAGTVAAETVVTLVNGSDLDRTARVSVAGLAGSITAAVTVLAGSDPDAGAPFEPSALARRDGHLAGIDGLELVVPRWSVTSLRISAG</sequence>
<evidence type="ECO:0000256" key="2">
    <source>
        <dbReference type="ARBA" id="ARBA00007186"/>
    </source>
</evidence>
<dbReference type="Pfam" id="PF22848">
    <property type="entry name" value="ASD1_dom"/>
    <property type="match status" value="1"/>
</dbReference>
<dbReference type="GO" id="GO:0046556">
    <property type="term" value="F:alpha-L-arabinofuranosidase activity"/>
    <property type="evidence" value="ECO:0007669"/>
    <property type="project" value="UniProtKB-EC"/>
</dbReference>
<dbReference type="PANTHER" id="PTHR31776:SF26">
    <property type="entry name" value="SECRETED ARABINOSIDASE"/>
    <property type="match status" value="1"/>
</dbReference>
<gene>
    <name evidence="8" type="ORF">J4E96_08545</name>
</gene>
<dbReference type="InterPro" id="IPR010720">
    <property type="entry name" value="Alpha-L-AF_C"/>
</dbReference>
<reference evidence="8" key="1">
    <citation type="submission" date="2021-03" db="EMBL/GenBank/DDBJ databases">
        <title>Pengzhenrongella sicca gen. nov., sp. nov., a new member of suborder Micrococcineae isolated from High-Arctic tundra soil.</title>
        <authorList>
            <person name="Peng F."/>
        </authorList>
    </citation>
    <scope>NUCLEOTIDE SEQUENCE</scope>
    <source>
        <strain evidence="8">LRZ-2</strain>
    </source>
</reference>
<evidence type="ECO:0000256" key="1">
    <source>
        <dbReference type="ARBA" id="ARBA00001462"/>
    </source>
</evidence>
<dbReference type="InterPro" id="IPR055235">
    <property type="entry name" value="ASD1_cat"/>
</dbReference>
<feature type="domain" description="Alpha-L-arabinofuranosidase C-terminal" evidence="7">
    <location>
        <begin position="449"/>
        <end position="779"/>
    </location>
</feature>
<keyword evidence="4" id="KW-0732">Signal</keyword>
<dbReference type="EC" id="3.2.1.55" evidence="3"/>
<evidence type="ECO:0000256" key="4">
    <source>
        <dbReference type="ARBA" id="ARBA00022729"/>
    </source>
</evidence>
<comment type="similarity">
    <text evidence="2">Belongs to the glycosyl hydrolase 51 family.</text>
</comment>
<dbReference type="GO" id="GO:0046373">
    <property type="term" value="P:L-arabinose metabolic process"/>
    <property type="evidence" value="ECO:0007669"/>
    <property type="project" value="InterPro"/>
</dbReference>
<proteinExistence type="inferred from homology"/>
<evidence type="ECO:0000313" key="8">
    <source>
        <dbReference type="EMBL" id="QTE30958.1"/>
    </source>
</evidence>
<comment type="catalytic activity">
    <reaction evidence="1">
        <text>Hydrolysis of terminal non-reducing alpha-L-arabinofuranoside residues in alpha-L-arabinosides.</text>
        <dbReference type="EC" id="3.2.1.55"/>
    </reaction>
</comment>
<evidence type="ECO:0000256" key="3">
    <source>
        <dbReference type="ARBA" id="ARBA00012670"/>
    </source>
</evidence>
<dbReference type="Gene3D" id="3.20.20.80">
    <property type="entry name" value="Glycosidases"/>
    <property type="match status" value="1"/>
</dbReference>
<dbReference type="InterPro" id="IPR017853">
    <property type="entry name" value="GH"/>
</dbReference>
<dbReference type="AlphaFoldDB" id="A0A8A4ZN28"/>
<protein>
    <recommendedName>
        <fullName evidence="3">non-reducing end alpha-L-arabinofuranosidase</fullName>
        <ecNumber evidence="3">3.2.1.55</ecNumber>
    </recommendedName>
</protein>
<dbReference type="EMBL" id="CP071868">
    <property type="protein sequence ID" value="QTE30958.1"/>
    <property type="molecule type" value="Genomic_DNA"/>
</dbReference>
<evidence type="ECO:0000313" key="9">
    <source>
        <dbReference type="Proteomes" id="UP000663937"/>
    </source>
</evidence>
<dbReference type="KEGG" id="psic:J4E96_08545"/>
<name>A0A8A4ZN28_9MICO</name>
<keyword evidence="5" id="KW-0378">Hydrolase</keyword>
<feature type="compositionally biased region" description="Gly residues" evidence="6">
    <location>
        <begin position="71"/>
        <end position="84"/>
    </location>
</feature>
<organism evidence="8 9">
    <name type="scientific">Pengzhenrongella sicca</name>
    <dbReference type="NCBI Taxonomy" id="2819238"/>
    <lineage>
        <taxon>Bacteria</taxon>
        <taxon>Bacillati</taxon>
        <taxon>Actinomycetota</taxon>
        <taxon>Actinomycetes</taxon>
        <taxon>Micrococcales</taxon>
        <taxon>Pengzhenrongella</taxon>
    </lineage>
</organism>
<dbReference type="InterPro" id="IPR051563">
    <property type="entry name" value="Glycosyl_Hydrolase_51"/>
</dbReference>
<dbReference type="PANTHER" id="PTHR31776">
    <property type="entry name" value="ALPHA-L-ARABINOFURANOSIDASE 1"/>
    <property type="match status" value="1"/>
</dbReference>
<evidence type="ECO:0000259" key="7">
    <source>
        <dbReference type="SMART" id="SM00813"/>
    </source>
</evidence>